<dbReference type="AlphaFoldDB" id="A0A1R2AMV2"/>
<dbReference type="Proteomes" id="UP000187209">
    <property type="component" value="Unassembled WGS sequence"/>
</dbReference>
<feature type="coiled-coil region" evidence="1">
    <location>
        <begin position="137"/>
        <end position="164"/>
    </location>
</feature>
<evidence type="ECO:0000256" key="1">
    <source>
        <dbReference type="SAM" id="Coils"/>
    </source>
</evidence>
<protein>
    <submittedName>
        <fullName evidence="2">Uncharacterized protein</fullName>
    </submittedName>
</protein>
<accession>A0A1R2AMV2</accession>
<feature type="coiled-coil region" evidence="1">
    <location>
        <begin position="274"/>
        <end position="308"/>
    </location>
</feature>
<keyword evidence="3" id="KW-1185">Reference proteome</keyword>
<reference evidence="2 3" key="1">
    <citation type="submission" date="2016-11" db="EMBL/GenBank/DDBJ databases">
        <title>The macronuclear genome of Stentor coeruleus: a giant cell with tiny introns.</title>
        <authorList>
            <person name="Slabodnick M."/>
            <person name="Ruby J.G."/>
            <person name="Reiff S.B."/>
            <person name="Swart E.C."/>
            <person name="Gosai S."/>
            <person name="Prabakaran S."/>
            <person name="Witkowska E."/>
            <person name="Larue G.E."/>
            <person name="Fisher S."/>
            <person name="Freeman R.M."/>
            <person name="Gunawardena J."/>
            <person name="Chu W."/>
            <person name="Stover N.A."/>
            <person name="Gregory B.D."/>
            <person name="Nowacki M."/>
            <person name="Derisi J."/>
            <person name="Roy S.W."/>
            <person name="Marshall W.F."/>
            <person name="Sood P."/>
        </authorList>
    </citation>
    <scope>NUCLEOTIDE SEQUENCE [LARGE SCALE GENOMIC DNA]</scope>
    <source>
        <strain evidence="2">WM001</strain>
    </source>
</reference>
<evidence type="ECO:0000313" key="3">
    <source>
        <dbReference type="Proteomes" id="UP000187209"/>
    </source>
</evidence>
<sequence>MQDTYPHTYEDDFDDEPATKTLSKKLKSTNKESNPDLISSLKSVSASNIDTSSNIKIPVSSSETLSKSPSSDKLSILIDESSSLKYKIAQIKEKLKRLKTQKLKSTQRGFKSPNKSLINEYLVIKNIYDKVFDYEFMIRLRDKIKQKEAKVQVLTNQITQAKAKVAEKDKGIIIAMSHSTNDLNRKEANHIMAMLVDMTEGIRQIKSDMDKDQENNKKNTAKEQILSTRLAKLEEIYEVYNTDDSENIKKQRQIEYSMGIQKLNILNKKVEIGNLSAKNRIKALNNDIDKIQKESEEYQGKISVKNEELLYIKKTINELSEALKGQKALKNSSLNAEITNKSIYFTEPNSSILENLLNGKNTTSKHLSSVSNTEKIHTKDKNAHLMPMESPVPFHYSSSISPQTSKSSLKKILISTNHKLQSMLLEKTNRNTSISKFKYLKNHAENPYSSILSELETKIADKNKKFN</sequence>
<comment type="caution">
    <text evidence="2">The sequence shown here is derived from an EMBL/GenBank/DDBJ whole genome shotgun (WGS) entry which is preliminary data.</text>
</comment>
<name>A0A1R2AMV2_9CILI</name>
<organism evidence="2 3">
    <name type="scientific">Stentor coeruleus</name>
    <dbReference type="NCBI Taxonomy" id="5963"/>
    <lineage>
        <taxon>Eukaryota</taxon>
        <taxon>Sar</taxon>
        <taxon>Alveolata</taxon>
        <taxon>Ciliophora</taxon>
        <taxon>Postciliodesmatophora</taxon>
        <taxon>Heterotrichea</taxon>
        <taxon>Heterotrichida</taxon>
        <taxon>Stentoridae</taxon>
        <taxon>Stentor</taxon>
    </lineage>
</organism>
<dbReference type="EMBL" id="MPUH01001932">
    <property type="protein sequence ID" value="OMJ65816.1"/>
    <property type="molecule type" value="Genomic_DNA"/>
</dbReference>
<gene>
    <name evidence="2" type="ORF">SteCoe_37578</name>
</gene>
<keyword evidence="1" id="KW-0175">Coiled coil</keyword>
<evidence type="ECO:0000313" key="2">
    <source>
        <dbReference type="EMBL" id="OMJ65816.1"/>
    </source>
</evidence>
<proteinExistence type="predicted"/>
<feature type="coiled-coil region" evidence="1">
    <location>
        <begin position="81"/>
        <end position="108"/>
    </location>
</feature>